<accession>A0A418PND7</accession>
<evidence type="ECO:0000313" key="1">
    <source>
        <dbReference type="EMBL" id="RIW13402.1"/>
    </source>
</evidence>
<dbReference type="OrthoDB" id="826091at2"/>
<keyword evidence="2" id="KW-1185">Reference proteome</keyword>
<reference evidence="1 2" key="1">
    <citation type="submission" date="2018-09" db="EMBL/GenBank/DDBJ databases">
        <authorList>
            <person name="Wang X."/>
            <person name="Du Z."/>
        </authorList>
    </citation>
    <scope>NUCLEOTIDE SEQUENCE [LARGE SCALE GENOMIC DNA]</scope>
    <source>
        <strain evidence="1 2">N3</strain>
    </source>
</reference>
<proteinExistence type="predicted"/>
<gene>
    <name evidence="1" type="ORF">D0X99_16660</name>
</gene>
<dbReference type="AlphaFoldDB" id="A0A418PND7"/>
<organism evidence="1 2">
    <name type="scientific">Algoriphagus lacus</name>
    <dbReference type="NCBI Taxonomy" id="2056311"/>
    <lineage>
        <taxon>Bacteria</taxon>
        <taxon>Pseudomonadati</taxon>
        <taxon>Bacteroidota</taxon>
        <taxon>Cytophagia</taxon>
        <taxon>Cytophagales</taxon>
        <taxon>Cyclobacteriaceae</taxon>
        <taxon>Algoriphagus</taxon>
    </lineage>
</organism>
<dbReference type="EMBL" id="QXML01000009">
    <property type="protein sequence ID" value="RIW13402.1"/>
    <property type="molecule type" value="Genomic_DNA"/>
</dbReference>
<dbReference type="Proteomes" id="UP000283522">
    <property type="component" value="Unassembled WGS sequence"/>
</dbReference>
<evidence type="ECO:0000313" key="2">
    <source>
        <dbReference type="Proteomes" id="UP000283522"/>
    </source>
</evidence>
<dbReference type="RefSeq" id="WP_119478988.1">
    <property type="nucleotide sequence ID" value="NZ_QXML01000009.1"/>
</dbReference>
<sequence>MEKTNWNNAIDKALEVLRMSDKGYVMLDMYNNLITPEEAAFNKVSVVPYNALKFIENQFRVLGLDIADKTVRIKLIALLEEFDRISKEKLA</sequence>
<protein>
    <submittedName>
        <fullName evidence="1">Uncharacterized protein</fullName>
    </submittedName>
</protein>
<comment type="caution">
    <text evidence="1">The sequence shown here is derived from an EMBL/GenBank/DDBJ whole genome shotgun (WGS) entry which is preliminary data.</text>
</comment>
<name>A0A418PND7_9BACT</name>